<accession>A0A271J2B7</accession>
<protein>
    <submittedName>
        <fullName evidence="9">Dicarboxylate/amino acid:cation symporter</fullName>
    </submittedName>
</protein>
<dbReference type="InterPro" id="IPR018107">
    <property type="entry name" value="Na-dicarboxylate_symporter_CS"/>
</dbReference>
<keyword evidence="10" id="KW-1185">Reference proteome</keyword>
<evidence type="ECO:0000256" key="1">
    <source>
        <dbReference type="ARBA" id="ARBA00004651"/>
    </source>
</evidence>
<evidence type="ECO:0000256" key="3">
    <source>
        <dbReference type="ARBA" id="ARBA00022475"/>
    </source>
</evidence>
<dbReference type="GO" id="GO:0006835">
    <property type="term" value="P:dicarboxylic acid transport"/>
    <property type="evidence" value="ECO:0007669"/>
    <property type="project" value="UniProtKB-ARBA"/>
</dbReference>
<evidence type="ECO:0000313" key="9">
    <source>
        <dbReference type="EMBL" id="PAP77194.1"/>
    </source>
</evidence>
<proteinExistence type="predicted"/>
<keyword evidence="6 8" id="KW-1133">Transmembrane helix</keyword>
<comment type="subcellular location">
    <subcellularLocation>
        <location evidence="1">Cell membrane</location>
        <topology evidence="1">Multi-pass membrane protein</topology>
    </subcellularLocation>
</comment>
<dbReference type="InterPro" id="IPR036458">
    <property type="entry name" value="Na:dicarbo_symporter_sf"/>
</dbReference>
<feature type="transmembrane region" description="Helical" evidence="8">
    <location>
        <begin position="201"/>
        <end position="222"/>
    </location>
</feature>
<keyword evidence="3" id="KW-1003">Cell membrane</keyword>
<evidence type="ECO:0000256" key="5">
    <source>
        <dbReference type="ARBA" id="ARBA00022847"/>
    </source>
</evidence>
<feature type="transmembrane region" description="Helical" evidence="8">
    <location>
        <begin position="346"/>
        <end position="367"/>
    </location>
</feature>
<keyword evidence="7 8" id="KW-0472">Membrane</keyword>
<dbReference type="InterPro" id="IPR001991">
    <property type="entry name" value="Na-dicarboxylate_symporter"/>
</dbReference>
<reference evidence="9 10" key="1">
    <citation type="submission" date="2016-11" db="EMBL/GenBank/DDBJ databases">
        <title>Study of marine rhodopsin-containing bacteria.</title>
        <authorList>
            <person name="Yoshizawa S."/>
            <person name="Kumagai Y."/>
            <person name="Kogure K."/>
        </authorList>
    </citation>
    <scope>NUCLEOTIDE SEQUENCE [LARGE SCALE GENOMIC DNA]</scope>
    <source>
        <strain evidence="9 10">SAORIC-28</strain>
    </source>
</reference>
<dbReference type="GO" id="GO:0005886">
    <property type="term" value="C:plasma membrane"/>
    <property type="evidence" value="ECO:0007669"/>
    <property type="project" value="UniProtKB-SubCell"/>
</dbReference>
<dbReference type="PROSITE" id="PS00714">
    <property type="entry name" value="NA_DICARBOXYL_SYMP_2"/>
    <property type="match status" value="1"/>
</dbReference>
<dbReference type="PANTHER" id="PTHR42865:SF7">
    <property type="entry name" value="PROTON_GLUTAMATE-ASPARTATE SYMPORTER"/>
    <property type="match status" value="1"/>
</dbReference>
<feature type="transmembrane region" description="Helical" evidence="8">
    <location>
        <begin position="81"/>
        <end position="100"/>
    </location>
</feature>
<dbReference type="Proteomes" id="UP000216339">
    <property type="component" value="Unassembled WGS sequence"/>
</dbReference>
<evidence type="ECO:0000256" key="6">
    <source>
        <dbReference type="ARBA" id="ARBA00022989"/>
    </source>
</evidence>
<sequence>MAWYRKLHWQIILGLLLGLAFGVLAAIGGWGPFVSNWIAPFGTIFITALKLIAVPLVLASLITGVASLADLRKLSRIGGKTIGIYVMTTAIAVTVGVLLADLVRPGDAFSPELRDGLVEAFGEDAGARTVDAEAIANRGPLQFLVDAVSENAFQSFSDNGSMLQVVVIAILFGIGLVQVPKEKAEPVLAFFEGLNDVVIRLVDIVMLLAPIGVFALLADTIVATAGDDPTRILGLLDGLSRYMAVVLAGLAIHTVVVYPTLLKLFTPMGLKDFFQGIGPAQLVAFSTSSSGATLPVTMERCEEKLGVSEEVSSFVLPLGATINMDGTALYQAVATLFIAQAFGLDLGLGAQLTIVLTAVLASIGTAAVPGAGIIMLVIILEAVGVPAAGIALILGVDRILDMCRTVTNVTGDATVATVVAASEGQLGPVNLSEDSDRVVVAA</sequence>
<evidence type="ECO:0000256" key="8">
    <source>
        <dbReference type="SAM" id="Phobius"/>
    </source>
</evidence>
<dbReference type="Gene3D" id="1.10.3860.10">
    <property type="entry name" value="Sodium:dicarboxylate symporter"/>
    <property type="match status" value="1"/>
</dbReference>
<feature type="transmembrane region" description="Helical" evidence="8">
    <location>
        <begin position="373"/>
        <end position="394"/>
    </location>
</feature>
<keyword evidence="2" id="KW-0813">Transport</keyword>
<organism evidence="9 10">
    <name type="scientific">Rubrivirga marina</name>
    <dbReference type="NCBI Taxonomy" id="1196024"/>
    <lineage>
        <taxon>Bacteria</taxon>
        <taxon>Pseudomonadati</taxon>
        <taxon>Rhodothermota</taxon>
        <taxon>Rhodothermia</taxon>
        <taxon>Rhodothermales</taxon>
        <taxon>Rubricoccaceae</taxon>
        <taxon>Rubrivirga</taxon>
    </lineage>
</organism>
<dbReference type="AlphaFoldDB" id="A0A271J2B7"/>
<evidence type="ECO:0000256" key="4">
    <source>
        <dbReference type="ARBA" id="ARBA00022692"/>
    </source>
</evidence>
<dbReference type="PRINTS" id="PR00173">
    <property type="entry name" value="EDTRNSPORT"/>
</dbReference>
<comment type="caution">
    <text evidence="9">The sequence shown here is derived from an EMBL/GenBank/DDBJ whole genome shotgun (WGS) entry which is preliminary data.</text>
</comment>
<gene>
    <name evidence="9" type="ORF">BSZ37_12515</name>
</gene>
<feature type="transmembrane region" description="Helical" evidence="8">
    <location>
        <begin position="161"/>
        <end position="180"/>
    </location>
</feature>
<dbReference type="EMBL" id="MQWD01000001">
    <property type="protein sequence ID" value="PAP77194.1"/>
    <property type="molecule type" value="Genomic_DNA"/>
</dbReference>
<evidence type="ECO:0000256" key="2">
    <source>
        <dbReference type="ARBA" id="ARBA00022448"/>
    </source>
</evidence>
<dbReference type="SUPFAM" id="SSF118215">
    <property type="entry name" value="Proton glutamate symport protein"/>
    <property type="match status" value="1"/>
</dbReference>
<keyword evidence="4 8" id="KW-0812">Transmembrane</keyword>
<dbReference type="Pfam" id="PF00375">
    <property type="entry name" value="SDF"/>
    <property type="match status" value="1"/>
</dbReference>
<name>A0A271J2B7_9BACT</name>
<dbReference type="PANTHER" id="PTHR42865">
    <property type="entry name" value="PROTON/GLUTAMATE-ASPARTATE SYMPORTER"/>
    <property type="match status" value="1"/>
</dbReference>
<feature type="transmembrane region" description="Helical" evidence="8">
    <location>
        <begin position="242"/>
        <end position="261"/>
    </location>
</feature>
<evidence type="ECO:0000256" key="7">
    <source>
        <dbReference type="ARBA" id="ARBA00023136"/>
    </source>
</evidence>
<dbReference type="OrthoDB" id="9768885at2"/>
<feature type="transmembrane region" description="Helical" evidence="8">
    <location>
        <begin position="41"/>
        <end position="69"/>
    </location>
</feature>
<dbReference type="FunFam" id="1.10.3860.10:FF:000001">
    <property type="entry name" value="C4-dicarboxylate transport protein"/>
    <property type="match status" value="1"/>
</dbReference>
<evidence type="ECO:0000313" key="10">
    <source>
        <dbReference type="Proteomes" id="UP000216339"/>
    </source>
</evidence>
<dbReference type="RefSeq" id="WP_095510860.1">
    <property type="nucleotide sequence ID" value="NZ_MQWD01000001.1"/>
</dbReference>
<dbReference type="GO" id="GO:0015293">
    <property type="term" value="F:symporter activity"/>
    <property type="evidence" value="ECO:0007669"/>
    <property type="project" value="UniProtKB-KW"/>
</dbReference>
<keyword evidence="5" id="KW-0769">Symport</keyword>